<reference evidence="1 2" key="1">
    <citation type="submission" date="2014-02" db="EMBL/GenBank/DDBJ databases">
        <title>The small core and large imbalanced accessory genome model reveals a collaborative survival strategy of Sorangium cellulosum strains in nature.</title>
        <authorList>
            <person name="Han K."/>
            <person name="Peng R."/>
            <person name="Blom J."/>
            <person name="Li Y.-Z."/>
        </authorList>
    </citation>
    <scope>NUCLEOTIDE SEQUENCE [LARGE SCALE GENOMIC DNA]</scope>
    <source>
        <strain evidence="1 2">So0011-07</strain>
    </source>
</reference>
<evidence type="ECO:0000313" key="2">
    <source>
        <dbReference type="Proteomes" id="UP000075635"/>
    </source>
</evidence>
<protein>
    <submittedName>
        <fullName evidence="1">Uncharacterized protein</fullName>
    </submittedName>
</protein>
<accession>A0A150SM98</accession>
<sequence>MHSRIAMAMVPLLGAPACVTADEASEIRANRDGAEHIEATPQSFYVGLDPATTAESAIPQILDAGRPQLTAACADRPDASIRVVNPLDPGAYTDVPCASMLCDDAAAQQQSSGPVSEESDEPIGAAEQPWSPFGLACGVITLGSGLVSTFALCPRARNPHDRRGCDYLTAGGFTGLGLLCVFI</sequence>
<evidence type="ECO:0000313" key="1">
    <source>
        <dbReference type="EMBL" id="KYF93565.1"/>
    </source>
</evidence>
<organism evidence="1 2">
    <name type="scientific">Sorangium cellulosum</name>
    <name type="common">Polyangium cellulosum</name>
    <dbReference type="NCBI Taxonomy" id="56"/>
    <lineage>
        <taxon>Bacteria</taxon>
        <taxon>Pseudomonadati</taxon>
        <taxon>Myxococcota</taxon>
        <taxon>Polyangia</taxon>
        <taxon>Polyangiales</taxon>
        <taxon>Polyangiaceae</taxon>
        <taxon>Sorangium</taxon>
    </lineage>
</organism>
<gene>
    <name evidence="1" type="ORF">BE17_37155</name>
</gene>
<dbReference type="Proteomes" id="UP000075635">
    <property type="component" value="Unassembled WGS sequence"/>
</dbReference>
<name>A0A150SM98_SORCE</name>
<comment type="caution">
    <text evidence="1">The sequence shown here is derived from an EMBL/GenBank/DDBJ whole genome shotgun (WGS) entry which is preliminary data.</text>
</comment>
<proteinExistence type="predicted"/>
<dbReference type="AlphaFoldDB" id="A0A150SM98"/>
<dbReference type="EMBL" id="JEMB01000805">
    <property type="protein sequence ID" value="KYF93565.1"/>
    <property type="molecule type" value="Genomic_DNA"/>
</dbReference>